<sequence>MTIDYRGATTEDLDLLPALTISPETPLKQALEVSYEREYSYLPVVSTKNKRLLGYLTADLLQNASEKSSTPNDLVKNHFIRFFGPKKPAKADGEDREFFKITPFTPLEKLEEFFASGEEFAIVTDEDRRFVLGVATKEDLEKFVKNRPSLKV</sequence>
<dbReference type="PANTHER" id="PTHR42115:SF1">
    <property type="entry name" value="BETA-SYNTHASE (BETA-THIONASE), PUTATIVE (AFU_ORTHOLOGUE AFUA_3G08420)-RELATED"/>
    <property type="match status" value="1"/>
</dbReference>
<protein>
    <recommendedName>
        <fullName evidence="2">CBS domain-containing protein</fullName>
    </recommendedName>
</protein>
<dbReference type="Gene3D" id="3.10.580.10">
    <property type="entry name" value="CBS-domain"/>
    <property type="match status" value="1"/>
</dbReference>
<dbReference type="Proteomes" id="UP000398389">
    <property type="component" value="Unassembled WGS sequence"/>
</dbReference>
<proteinExistence type="predicted"/>
<dbReference type="EMBL" id="CABVLU010000003">
    <property type="protein sequence ID" value="VVT53091.1"/>
    <property type="molecule type" value="Genomic_DNA"/>
</dbReference>
<keyword evidence="1" id="KW-0129">CBS domain</keyword>
<evidence type="ECO:0000259" key="2">
    <source>
        <dbReference type="PROSITE" id="PS51371"/>
    </source>
</evidence>
<evidence type="ECO:0000256" key="1">
    <source>
        <dbReference type="PROSITE-ProRule" id="PRU00703"/>
    </source>
</evidence>
<dbReference type="InterPro" id="IPR046342">
    <property type="entry name" value="CBS_dom_sf"/>
</dbReference>
<dbReference type="SUPFAM" id="SSF54631">
    <property type="entry name" value="CBS-domain pair"/>
    <property type="match status" value="1"/>
</dbReference>
<dbReference type="InterPro" id="IPR000644">
    <property type="entry name" value="CBS_dom"/>
</dbReference>
<reference evidence="3 4" key="1">
    <citation type="submission" date="2019-09" db="EMBL/GenBank/DDBJ databases">
        <authorList>
            <person name="Brejova B."/>
        </authorList>
    </citation>
    <scope>NUCLEOTIDE SEQUENCE [LARGE SCALE GENOMIC DNA]</scope>
</reference>
<keyword evidence="4" id="KW-1185">Reference proteome</keyword>
<evidence type="ECO:0000313" key="3">
    <source>
        <dbReference type="EMBL" id="VVT53091.1"/>
    </source>
</evidence>
<dbReference type="GeneID" id="43582217"/>
<dbReference type="AlphaFoldDB" id="A0A5E8BQ63"/>
<feature type="domain" description="CBS" evidence="2">
    <location>
        <begin position="8"/>
        <end position="74"/>
    </location>
</feature>
<organism evidence="3 4">
    <name type="scientific">Magnusiomyces paraingens</name>
    <dbReference type="NCBI Taxonomy" id="2606893"/>
    <lineage>
        <taxon>Eukaryota</taxon>
        <taxon>Fungi</taxon>
        <taxon>Dikarya</taxon>
        <taxon>Ascomycota</taxon>
        <taxon>Saccharomycotina</taxon>
        <taxon>Dipodascomycetes</taxon>
        <taxon>Dipodascales</taxon>
        <taxon>Dipodascaceae</taxon>
        <taxon>Magnusiomyces</taxon>
    </lineage>
</organism>
<gene>
    <name evidence="3" type="ORF">SAPINGB_P003399</name>
</gene>
<evidence type="ECO:0000313" key="4">
    <source>
        <dbReference type="Proteomes" id="UP000398389"/>
    </source>
</evidence>
<dbReference type="PANTHER" id="PTHR42115">
    <property type="entry name" value="BETA-SYNTHASE (BETA-THIONASE), PUTATIVE (AFU_ORTHOLOGUE AFUA_3G08420)-RELATED"/>
    <property type="match status" value="1"/>
</dbReference>
<dbReference type="PROSITE" id="PS51371">
    <property type="entry name" value="CBS"/>
    <property type="match status" value="1"/>
</dbReference>
<dbReference type="OrthoDB" id="2536440at2759"/>
<dbReference type="RefSeq" id="XP_031854008.1">
    <property type="nucleotide sequence ID" value="XM_031998117.1"/>
</dbReference>
<accession>A0A5E8BQ63</accession>
<name>A0A5E8BQ63_9ASCO</name>
<dbReference type="Pfam" id="PF00571">
    <property type="entry name" value="CBS"/>
    <property type="match status" value="1"/>
</dbReference>